<dbReference type="EMBL" id="JBFTWV010000077">
    <property type="protein sequence ID" value="KAL2788564.1"/>
    <property type="molecule type" value="Genomic_DNA"/>
</dbReference>
<dbReference type="PANTHER" id="PTHR34315:SF1">
    <property type="entry name" value="INTRADIOL RING-CLEAVAGE DIOXYGENASES DOMAIN-CONTAINING PROTEIN-RELATED"/>
    <property type="match status" value="1"/>
</dbReference>
<comment type="caution">
    <text evidence="4">The sequence shown here is derived from an EMBL/GenBank/DDBJ whole genome shotgun (WGS) entry which is preliminary data.</text>
</comment>
<accession>A0ABR4FZ79</accession>
<dbReference type="Gene3D" id="2.60.130.10">
    <property type="entry name" value="Aromatic compound dioxygenase"/>
    <property type="match status" value="1"/>
</dbReference>
<dbReference type="PANTHER" id="PTHR34315">
    <property type="match status" value="1"/>
</dbReference>
<keyword evidence="2" id="KW-0732">Signal</keyword>
<dbReference type="Proteomes" id="UP001610563">
    <property type="component" value="Unassembled WGS sequence"/>
</dbReference>
<evidence type="ECO:0000313" key="5">
    <source>
        <dbReference type="Proteomes" id="UP001610563"/>
    </source>
</evidence>
<dbReference type="GO" id="GO:0051213">
    <property type="term" value="F:dioxygenase activity"/>
    <property type="evidence" value="ECO:0007669"/>
    <property type="project" value="UniProtKB-KW"/>
</dbReference>
<feature type="chain" id="PRO_5045045275" evidence="2">
    <location>
        <begin position="19"/>
        <end position="387"/>
    </location>
</feature>
<dbReference type="Pfam" id="PF00775">
    <property type="entry name" value="Dioxygenase_C"/>
    <property type="match status" value="1"/>
</dbReference>
<feature type="region of interest" description="Disordered" evidence="1">
    <location>
        <begin position="346"/>
        <end position="387"/>
    </location>
</feature>
<gene>
    <name evidence="4" type="ORF">BJX66DRAFT_252903</name>
</gene>
<evidence type="ECO:0000259" key="3">
    <source>
        <dbReference type="Pfam" id="PF00775"/>
    </source>
</evidence>
<sequence>MVRVSALVGLGLAAVASAHPGHDVKAEAAERAAALKGIRARGVEQCSTQLAARGVEANNIARREQTLKTLRKARGLDGHAPLLKARDLTPLNETHESDLVVDLAVDPEVLFSSGGSCVLAEDVTQGPYYVSGELIRNNLVEDQEGVPLYLDIQLIDSNSCEPVPDVYIDFWHCNSTGVYSGVVASGNGDSTDESNLDSTFLRGLQRTDTLGVASFHSLFPGHYTGRATHIHVLSHPANNTNVNRNNETITDIYSSKSSHVGQIFFDQDLITAVESVEPYASNTQELTLNADDSILLQELNSDIDPFVEYSLVGDDISEGVFAWITVVIDSSVSSDVSPAAYYTEEGGVENENSGMGMGGGGGGSGGPGGEMPSGGVPSGIPTGVPPS</sequence>
<evidence type="ECO:0000256" key="2">
    <source>
        <dbReference type="SAM" id="SignalP"/>
    </source>
</evidence>
<reference evidence="4 5" key="1">
    <citation type="submission" date="2024-07" db="EMBL/GenBank/DDBJ databases">
        <title>Section-level genome sequencing and comparative genomics of Aspergillus sections Usti and Cavernicolus.</title>
        <authorList>
            <consortium name="Lawrence Berkeley National Laboratory"/>
            <person name="Nybo J.L."/>
            <person name="Vesth T.C."/>
            <person name="Theobald S."/>
            <person name="Frisvad J.C."/>
            <person name="Larsen T.O."/>
            <person name="Kjaerboelling I."/>
            <person name="Rothschild-Mancinelli K."/>
            <person name="Lyhne E.K."/>
            <person name="Kogle M.E."/>
            <person name="Barry K."/>
            <person name="Clum A."/>
            <person name="Na H."/>
            <person name="Ledsgaard L."/>
            <person name="Lin J."/>
            <person name="Lipzen A."/>
            <person name="Kuo A."/>
            <person name="Riley R."/>
            <person name="Mondo S."/>
            <person name="Labutti K."/>
            <person name="Haridas S."/>
            <person name="Pangalinan J."/>
            <person name="Salamov A.A."/>
            <person name="Simmons B.A."/>
            <person name="Magnuson J.K."/>
            <person name="Chen J."/>
            <person name="Drula E."/>
            <person name="Henrissat B."/>
            <person name="Wiebenga A."/>
            <person name="Lubbers R.J."/>
            <person name="Gomes A.C."/>
            <person name="Makela M.R."/>
            <person name="Stajich J."/>
            <person name="Grigoriev I.V."/>
            <person name="Mortensen U.H."/>
            <person name="De Vries R.P."/>
            <person name="Baker S.E."/>
            <person name="Andersen M.R."/>
        </authorList>
    </citation>
    <scope>NUCLEOTIDE SEQUENCE [LARGE SCALE GENOMIC DNA]</scope>
    <source>
        <strain evidence="4 5">CBS 209.92</strain>
    </source>
</reference>
<dbReference type="InterPro" id="IPR000627">
    <property type="entry name" value="Intradiol_dOase_C"/>
</dbReference>
<dbReference type="InterPro" id="IPR015889">
    <property type="entry name" value="Intradiol_dOase_core"/>
</dbReference>
<protein>
    <submittedName>
        <fullName evidence="4">Intradiol ring-cleavage dioxygenase</fullName>
    </submittedName>
</protein>
<dbReference type="SUPFAM" id="SSF49482">
    <property type="entry name" value="Aromatic compound dioxygenase"/>
    <property type="match status" value="1"/>
</dbReference>
<evidence type="ECO:0000256" key="1">
    <source>
        <dbReference type="SAM" id="MobiDB-lite"/>
    </source>
</evidence>
<proteinExistence type="predicted"/>
<feature type="domain" description="Intradiol ring-cleavage dioxygenases" evidence="3">
    <location>
        <begin position="126"/>
        <end position="272"/>
    </location>
</feature>
<dbReference type="CDD" id="cd03457">
    <property type="entry name" value="intradiol_dioxygenase_like"/>
    <property type="match status" value="1"/>
</dbReference>
<feature type="signal peptide" evidence="2">
    <location>
        <begin position="1"/>
        <end position="18"/>
    </location>
</feature>
<keyword evidence="5" id="KW-1185">Reference proteome</keyword>
<keyword evidence="4" id="KW-0223">Dioxygenase</keyword>
<feature type="compositionally biased region" description="Gly residues" evidence="1">
    <location>
        <begin position="355"/>
        <end position="372"/>
    </location>
</feature>
<name>A0ABR4FZ79_9EURO</name>
<evidence type="ECO:0000313" key="4">
    <source>
        <dbReference type="EMBL" id="KAL2788564.1"/>
    </source>
</evidence>
<keyword evidence="4" id="KW-0560">Oxidoreductase</keyword>
<organism evidence="4 5">
    <name type="scientific">Aspergillus keveii</name>
    <dbReference type="NCBI Taxonomy" id="714993"/>
    <lineage>
        <taxon>Eukaryota</taxon>
        <taxon>Fungi</taxon>
        <taxon>Dikarya</taxon>
        <taxon>Ascomycota</taxon>
        <taxon>Pezizomycotina</taxon>
        <taxon>Eurotiomycetes</taxon>
        <taxon>Eurotiomycetidae</taxon>
        <taxon>Eurotiales</taxon>
        <taxon>Aspergillaceae</taxon>
        <taxon>Aspergillus</taxon>
        <taxon>Aspergillus subgen. Nidulantes</taxon>
    </lineage>
</organism>